<sequence>MGDSSRELPFLALKELATRLDRDIADASNHLAAPKTHSPASGVQIFERAETTAGELQLMKTRIDIVVYQQTADLEDLKQYQRHVDWENEETLKKLIPRGFRVPESLLPTLGRRFGVLRLHCSKLSVTAVSAYFFFARQTISTVCVFSAVEHLSLPGPIHSRTRLEKYLARIGCENTEELTQGNPPLHAMKTAVKFPLASSTPMTGAMAPLPLEEPSTVMRFSAPIYGIREESMSGIQTPELKELPSTPVRLKSSSLRTLHASYFKIYNTLLLMDYEN</sequence>
<reference evidence="1 2" key="1">
    <citation type="journal article" date="2020" name="Cell">
        <title>Large-Scale Comparative Analyses of Tick Genomes Elucidate Their Genetic Diversity and Vector Capacities.</title>
        <authorList>
            <consortium name="Tick Genome and Microbiome Consortium (TIGMIC)"/>
            <person name="Jia N."/>
            <person name="Wang J."/>
            <person name="Shi W."/>
            <person name="Du L."/>
            <person name="Sun Y."/>
            <person name="Zhan W."/>
            <person name="Jiang J.F."/>
            <person name="Wang Q."/>
            <person name="Zhang B."/>
            <person name="Ji P."/>
            <person name="Bell-Sakyi L."/>
            <person name="Cui X.M."/>
            <person name="Yuan T.T."/>
            <person name="Jiang B.G."/>
            <person name="Yang W.F."/>
            <person name="Lam T.T."/>
            <person name="Chang Q.C."/>
            <person name="Ding S.J."/>
            <person name="Wang X.J."/>
            <person name="Zhu J.G."/>
            <person name="Ruan X.D."/>
            <person name="Zhao L."/>
            <person name="Wei J.T."/>
            <person name="Ye R.Z."/>
            <person name="Que T.C."/>
            <person name="Du C.H."/>
            <person name="Zhou Y.H."/>
            <person name="Cheng J.X."/>
            <person name="Dai P.F."/>
            <person name="Guo W.B."/>
            <person name="Han X.H."/>
            <person name="Huang E.J."/>
            <person name="Li L.F."/>
            <person name="Wei W."/>
            <person name="Gao Y.C."/>
            <person name="Liu J.Z."/>
            <person name="Shao H.Z."/>
            <person name="Wang X."/>
            <person name="Wang C.C."/>
            <person name="Yang T.C."/>
            <person name="Huo Q.B."/>
            <person name="Li W."/>
            <person name="Chen H.Y."/>
            <person name="Chen S.E."/>
            <person name="Zhou L.G."/>
            <person name="Ni X.B."/>
            <person name="Tian J.H."/>
            <person name="Sheng Y."/>
            <person name="Liu T."/>
            <person name="Pan Y.S."/>
            <person name="Xia L.Y."/>
            <person name="Li J."/>
            <person name="Zhao F."/>
            <person name="Cao W.C."/>
        </authorList>
    </citation>
    <scope>NUCLEOTIDE SEQUENCE [LARGE SCALE GENOMIC DNA]</scope>
    <source>
        <strain evidence="1">HaeL-2018</strain>
    </source>
</reference>
<dbReference type="OrthoDB" id="6498818at2759"/>
<accession>A0A9J6G0R3</accession>
<dbReference type="Proteomes" id="UP000821853">
    <property type="component" value="Chromosome 2"/>
</dbReference>
<keyword evidence="2" id="KW-1185">Reference proteome</keyword>
<proteinExistence type="predicted"/>
<comment type="caution">
    <text evidence="1">The sequence shown here is derived from an EMBL/GenBank/DDBJ whole genome shotgun (WGS) entry which is preliminary data.</text>
</comment>
<dbReference type="VEuPathDB" id="VectorBase:HLOH_040605"/>
<name>A0A9J6G0R3_HAELO</name>
<protein>
    <submittedName>
        <fullName evidence="1">Uncharacterized protein</fullName>
    </submittedName>
</protein>
<dbReference type="AlphaFoldDB" id="A0A9J6G0R3"/>
<evidence type="ECO:0000313" key="1">
    <source>
        <dbReference type="EMBL" id="KAH9368216.1"/>
    </source>
</evidence>
<organism evidence="1 2">
    <name type="scientific">Haemaphysalis longicornis</name>
    <name type="common">Bush tick</name>
    <dbReference type="NCBI Taxonomy" id="44386"/>
    <lineage>
        <taxon>Eukaryota</taxon>
        <taxon>Metazoa</taxon>
        <taxon>Ecdysozoa</taxon>
        <taxon>Arthropoda</taxon>
        <taxon>Chelicerata</taxon>
        <taxon>Arachnida</taxon>
        <taxon>Acari</taxon>
        <taxon>Parasitiformes</taxon>
        <taxon>Ixodida</taxon>
        <taxon>Ixodoidea</taxon>
        <taxon>Ixodidae</taxon>
        <taxon>Haemaphysalinae</taxon>
        <taxon>Haemaphysalis</taxon>
    </lineage>
</organism>
<gene>
    <name evidence="1" type="ORF">HPB48_009565</name>
</gene>
<evidence type="ECO:0000313" key="2">
    <source>
        <dbReference type="Proteomes" id="UP000821853"/>
    </source>
</evidence>
<dbReference type="EMBL" id="JABSTR010000004">
    <property type="protein sequence ID" value="KAH9368216.1"/>
    <property type="molecule type" value="Genomic_DNA"/>
</dbReference>